<keyword evidence="8 11" id="KW-0648">Protein biosynthesis</keyword>
<comment type="subunit">
    <text evidence="3 11">Tetramer of two alpha and two beta subunits.</text>
</comment>
<dbReference type="InterPro" id="IPR008909">
    <property type="entry name" value="DALR_anticod-bd"/>
</dbReference>
<keyword evidence="14" id="KW-1185">Reference proteome</keyword>
<protein>
    <recommendedName>
        <fullName evidence="11">Glycine--tRNA ligase beta subunit</fullName>
        <ecNumber evidence="11">6.1.1.14</ecNumber>
    </recommendedName>
    <alternativeName>
        <fullName evidence="11">Glycyl-tRNA synthetase beta subunit</fullName>
        <shortName evidence="11">GlyRS</shortName>
    </alternativeName>
</protein>
<dbReference type="GO" id="GO:0006426">
    <property type="term" value="P:glycyl-tRNA aminoacylation"/>
    <property type="evidence" value="ECO:0007669"/>
    <property type="project" value="UniProtKB-UniRule"/>
</dbReference>
<comment type="catalytic activity">
    <reaction evidence="10 11">
        <text>tRNA(Gly) + glycine + ATP = glycyl-tRNA(Gly) + AMP + diphosphate</text>
        <dbReference type="Rhea" id="RHEA:16013"/>
        <dbReference type="Rhea" id="RHEA-COMP:9664"/>
        <dbReference type="Rhea" id="RHEA-COMP:9683"/>
        <dbReference type="ChEBI" id="CHEBI:30616"/>
        <dbReference type="ChEBI" id="CHEBI:33019"/>
        <dbReference type="ChEBI" id="CHEBI:57305"/>
        <dbReference type="ChEBI" id="CHEBI:78442"/>
        <dbReference type="ChEBI" id="CHEBI:78522"/>
        <dbReference type="ChEBI" id="CHEBI:456215"/>
        <dbReference type="EC" id="6.1.1.14"/>
    </reaction>
</comment>
<dbReference type="GO" id="GO:0004820">
    <property type="term" value="F:glycine-tRNA ligase activity"/>
    <property type="evidence" value="ECO:0007669"/>
    <property type="project" value="UniProtKB-UniRule"/>
</dbReference>
<keyword evidence="4 11" id="KW-0963">Cytoplasm</keyword>
<dbReference type="GO" id="GO:0005524">
    <property type="term" value="F:ATP binding"/>
    <property type="evidence" value="ECO:0007669"/>
    <property type="project" value="UniProtKB-UniRule"/>
</dbReference>
<evidence type="ECO:0000256" key="8">
    <source>
        <dbReference type="ARBA" id="ARBA00022917"/>
    </source>
</evidence>
<organism evidence="13 14">
    <name type="scientific">Polymorphobacter multimanifer</name>
    <dbReference type="NCBI Taxonomy" id="1070431"/>
    <lineage>
        <taxon>Bacteria</taxon>
        <taxon>Pseudomonadati</taxon>
        <taxon>Pseudomonadota</taxon>
        <taxon>Alphaproteobacteria</taxon>
        <taxon>Sphingomonadales</taxon>
        <taxon>Sphingosinicellaceae</taxon>
        <taxon>Polymorphobacter</taxon>
    </lineage>
</organism>
<dbReference type="Pfam" id="PF02092">
    <property type="entry name" value="tRNA_synt_2f"/>
    <property type="match status" value="1"/>
</dbReference>
<feature type="domain" description="DALR anticodon binding" evidence="12">
    <location>
        <begin position="604"/>
        <end position="707"/>
    </location>
</feature>
<comment type="subcellular location">
    <subcellularLocation>
        <location evidence="1 11">Cytoplasm</location>
    </subcellularLocation>
</comment>
<accession>A0A841L1G4</accession>
<evidence type="ECO:0000256" key="4">
    <source>
        <dbReference type="ARBA" id="ARBA00022490"/>
    </source>
</evidence>
<dbReference type="PRINTS" id="PR01045">
    <property type="entry name" value="TRNASYNTHGB"/>
</dbReference>
<dbReference type="EMBL" id="JACIIV010000005">
    <property type="protein sequence ID" value="MBB6226669.1"/>
    <property type="molecule type" value="Genomic_DNA"/>
</dbReference>
<keyword evidence="9 11" id="KW-0030">Aminoacyl-tRNA synthetase</keyword>
<evidence type="ECO:0000256" key="10">
    <source>
        <dbReference type="ARBA" id="ARBA00047937"/>
    </source>
</evidence>
<keyword evidence="7 11" id="KW-0067">ATP-binding</keyword>
<dbReference type="NCBIfam" id="TIGR00211">
    <property type="entry name" value="glyS"/>
    <property type="match status" value="1"/>
</dbReference>
<evidence type="ECO:0000256" key="1">
    <source>
        <dbReference type="ARBA" id="ARBA00004496"/>
    </source>
</evidence>
<comment type="similarity">
    <text evidence="2 11">Belongs to the class-II aminoacyl-tRNA synthetase family.</text>
</comment>
<dbReference type="Pfam" id="PF05746">
    <property type="entry name" value="DALR_1"/>
    <property type="match status" value="1"/>
</dbReference>
<evidence type="ECO:0000256" key="7">
    <source>
        <dbReference type="ARBA" id="ARBA00022840"/>
    </source>
</evidence>
<name>A0A841L1G4_9SPHN</name>
<evidence type="ECO:0000313" key="13">
    <source>
        <dbReference type="EMBL" id="MBB6226669.1"/>
    </source>
</evidence>
<dbReference type="Proteomes" id="UP000538147">
    <property type="component" value="Unassembled WGS sequence"/>
</dbReference>
<dbReference type="PROSITE" id="PS50861">
    <property type="entry name" value="AA_TRNA_LIGASE_II_GLYAB"/>
    <property type="match status" value="1"/>
</dbReference>
<dbReference type="GO" id="GO:0004814">
    <property type="term" value="F:arginine-tRNA ligase activity"/>
    <property type="evidence" value="ECO:0007669"/>
    <property type="project" value="InterPro"/>
</dbReference>
<dbReference type="InterPro" id="IPR006194">
    <property type="entry name" value="Gly-tRNA-synth_heterodimer"/>
</dbReference>
<sequence length="717" mass="75649">MSRFLLEIGSEEIPARMQAAAAAQLAKRFTEACAAAGLAHGHVSADATPRRLWLIADSLADASAATSEERRGPRADAPDAALQGFLRSTGMARDQLEERDTGKGVFLFAVIKREGRSAADILAEIVPAIITAFDWPKSMRWGSASASTASPRWVRPLTHIVALLGDAVVPATVHGITTGRTSRGHRIHAPGPLEIISADTYAAQLRAAYVYVSSFVRRTLIANRAAALAEAAGLTVIPDEGLEIENAGLTEWPVPLLGHFDPAFLAVPREVIQLTMRTNQKYFSLADAEGALAPAFICVANMDANDGGTAVVAGNERVLSARLSDAKFFWDQDLAVVKAGGLEAFLPKLKDIVFHEKLGTVADKVERVAKLARWLVDSGAVPSSSPPLMEGPGEVPQASGVAELAERAARLCKADLVSATVGEFPEVQGIAGRYLAVANGESKALANAISEHYKPTGQGDDAPLAPLSVAVALADKLDTITAFFMIGEPPTGSKDPFALRRAALGVIAIILANGLRFRMERVLLAAAGEDLAKFERVFEGNLEKAVAAFFADRLKVQQREAGVRPDIIDAVFALGGEDDLVRLLARVRALQAFIIGEDGTNLLAGYKRAANILKAEDAKDGPHTASALDAATLSAPAEQALAQALDAALPTAAAAVAAEDFTAAMAALASLRGPVDAFFTDLMVNAPEPVVRANRLALLARFRDAVHTVADFSRIEG</sequence>
<evidence type="ECO:0000259" key="12">
    <source>
        <dbReference type="Pfam" id="PF05746"/>
    </source>
</evidence>
<proteinExistence type="inferred from homology"/>
<reference evidence="13 14" key="1">
    <citation type="submission" date="2020-08" db="EMBL/GenBank/DDBJ databases">
        <title>Genomic Encyclopedia of Type Strains, Phase IV (KMG-IV): sequencing the most valuable type-strain genomes for metagenomic binning, comparative biology and taxonomic classification.</title>
        <authorList>
            <person name="Goeker M."/>
        </authorList>
    </citation>
    <scope>NUCLEOTIDE SEQUENCE [LARGE SCALE GENOMIC DNA]</scope>
    <source>
        <strain evidence="13 14">DSM 102189</strain>
    </source>
</reference>
<keyword evidence="5 11" id="KW-0436">Ligase</keyword>
<dbReference type="EC" id="6.1.1.14" evidence="11"/>
<dbReference type="InterPro" id="IPR015944">
    <property type="entry name" value="Gly-tRNA-synth_bsu"/>
</dbReference>
<dbReference type="RefSeq" id="WP_184195819.1">
    <property type="nucleotide sequence ID" value="NZ_BMOX01000005.1"/>
</dbReference>
<dbReference type="SUPFAM" id="SSF109604">
    <property type="entry name" value="HD-domain/PDEase-like"/>
    <property type="match status" value="1"/>
</dbReference>
<evidence type="ECO:0000256" key="9">
    <source>
        <dbReference type="ARBA" id="ARBA00023146"/>
    </source>
</evidence>
<dbReference type="HAMAP" id="MF_00255">
    <property type="entry name" value="Gly_tRNA_synth_beta"/>
    <property type="match status" value="1"/>
</dbReference>
<evidence type="ECO:0000256" key="2">
    <source>
        <dbReference type="ARBA" id="ARBA00008226"/>
    </source>
</evidence>
<dbReference type="GO" id="GO:0005829">
    <property type="term" value="C:cytosol"/>
    <property type="evidence" value="ECO:0007669"/>
    <property type="project" value="TreeGrafter"/>
</dbReference>
<evidence type="ECO:0000313" key="14">
    <source>
        <dbReference type="Proteomes" id="UP000538147"/>
    </source>
</evidence>
<evidence type="ECO:0000256" key="11">
    <source>
        <dbReference type="HAMAP-Rule" id="MF_00255"/>
    </source>
</evidence>
<gene>
    <name evidence="11" type="primary">glyS</name>
    <name evidence="13" type="ORF">FHS79_000827</name>
</gene>
<evidence type="ECO:0000256" key="3">
    <source>
        <dbReference type="ARBA" id="ARBA00011209"/>
    </source>
</evidence>
<evidence type="ECO:0000256" key="5">
    <source>
        <dbReference type="ARBA" id="ARBA00022598"/>
    </source>
</evidence>
<dbReference type="GO" id="GO:0006420">
    <property type="term" value="P:arginyl-tRNA aminoacylation"/>
    <property type="evidence" value="ECO:0007669"/>
    <property type="project" value="InterPro"/>
</dbReference>
<dbReference type="AlphaFoldDB" id="A0A841L1G4"/>
<keyword evidence="6 11" id="KW-0547">Nucleotide-binding</keyword>
<dbReference type="PANTHER" id="PTHR30075:SF2">
    <property type="entry name" value="GLYCINE--TRNA LIGASE, CHLOROPLASTIC_MITOCHONDRIAL 2"/>
    <property type="match status" value="1"/>
</dbReference>
<comment type="caution">
    <text evidence="13">The sequence shown here is derived from an EMBL/GenBank/DDBJ whole genome shotgun (WGS) entry which is preliminary data.</text>
</comment>
<dbReference type="PANTHER" id="PTHR30075">
    <property type="entry name" value="GLYCYL-TRNA SYNTHETASE"/>
    <property type="match status" value="1"/>
</dbReference>
<evidence type="ECO:0000256" key="6">
    <source>
        <dbReference type="ARBA" id="ARBA00022741"/>
    </source>
</evidence>